<dbReference type="STRING" id="1186196.SAMN04489841_3399"/>
<dbReference type="GO" id="GO:0006364">
    <property type="term" value="P:rRNA processing"/>
    <property type="evidence" value="ECO:0007669"/>
    <property type="project" value="UniProtKB-UniRule"/>
</dbReference>
<dbReference type="EMBL" id="FOFD01000004">
    <property type="protein sequence ID" value="SER24232.1"/>
    <property type="molecule type" value="Genomic_DNA"/>
</dbReference>
<dbReference type="InterPro" id="IPR035930">
    <property type="entry name" value="FomD-like_sf"/>
</dbReference>
<accession>A0A1H9MKK7</accession>
<dbReference type="HAMAP" id="MF_01910">
    <property type="entry name" value="RNA_binding_AU_1"/>
    <property type="match status" value="1"/>
</dbReference>
<dbReference type="PANTHER" id="PTHR39159">
    <property type="match status" value="1"/>
</dbReference>
<dbReference type="Gene3D" id="2.40.380.10">
    <property type="entry name" value="FomD-like"/>
    <property type="match status" value="1"/>
</dbReference>
<keyword evidence="5 6" id="KW-0694">RNA-binding</keyword>
<dbReference type="AlphaFoldDB" id="A0A1H9MKK7"/>
<proteinExistence type="inferred from homology"/>
<evidence type="ECO:0000256" key="1">
    <source>
        <dbReference type="ARBA" id="ARBA00022552"/>
    </source>
</evidence>
<evidence type="ECO:0000256" key="6">
    <source>
        <dbReference type="HAMAP-Rule" id="MF_01910"/>
    </source>
</evidence>
<evidence type="ECO:0000256" key="3">
    <source>
        <dbReference type="ARBA" id="ARBA00022759"/>
    </source>
</evidence>
<evidence type="ECO:0000313" key="9">
    <source>
        <dbReference type="Proteomes" id="UP000199114"/>
    </source>
</evidence>
<keyword evidence="2 6" id="KW-0540">Nuclease</keyword>
<comment type="function">
    <text evidence="6">Probable RNase involved in rRNA stability through maturation and/or degradation of precursor rRNAs. Binds to RNA in loop regions with AU-rich sequences.</text>
</comment>
<dbReference type="PROSITE" id="PS50126">
    <property type="entry name" value="S1"/>
    <property type="match status" value="1"/>
</dbReference>
<organism evidence="8 9">
    <name type="scientific">Natrinema salaciae</name>
    <dbReference type="NCBI Taxonomy" id="1186196"/>
    <lineage>
        <taxon>Archaea</taxon>
        <taxon>Methanobacteriati</taxon>
        <taxon>Methanobacteriota</taxon>
        <taxon>Stenosarchaea group</taxon>
        <taxon>Halobacteria</taxon>
        <taxon>Halobacteriales</taxon>
        <taxon>Natrialbaceae</taxon>
        <taxon>Natrinema</taxon>
    </lineage>
</organism>
<dbReference type="SUPFAM" id="SSF159234">
    <property type="entry name" value="FomD-like"/>
    <property type="match status" value="1"/>
</dbReference>
<evidence type="ECO:0000259" key="7">
    <source>
        <dbReference type="PROSITE" id="PS50126"/>
    </source>
</evidence>
<dbReference type="GO" id="GO:0035925">
    <property type="term" value="F:mRNA 3'-UTR AU-rich region binding"/>
    <property type="evidence" value="ECO:0007669"/>
    <property type="project" value="UniProtKB-UniRule"/>
</dbReference>
<sequence>MTTARVRGIYTTAVTQLLSEIDCEVVQASEPIRDRFDRSFDAAPADVSIETSRDRQGVELSGVPEAVETLANELETLAIDAFRWEGDAASGAVFDGEVLEAGGSGAVVDLGDGRRGFLQYDDADGYVDAGNRYRVQVHEPAPPWDDDRPLVRPTLEVEGGLCTLSRDRTGVSAALRGERAAELVGMTDLLTVEVPDGWGLRWQHAAADAGLEAMGTALEDAAGRARALEDALADAPDDPGEPGLLAAPRRTEWLWFGRESRFALDGVRRRVETTMPGHHRTKAADRAASAAVDFAEAVCGSAGTGDGSGGDDAGEFPFAAVARQFGPTEGDRLEIGHGKPDGRLVSLGRGEVTDWDPEGKVTLERAMSGGGSYDALGAPKEAGDVAVTKFREGRWWYPTTYKAADGSSKGTYVNVCTPVELFPDTVRYVDLYVDVIRQGDGTVEIVDADELEAAVDDGLVSETLSEKAMTVADAVERALSK</sequence>
<keyword evidence="1 6" id="KW-0698">rRNA processing</keyword>
<evidence type="ECO:0000256" key="2">
    <source>
        <dbReference type="ARBA" id="ARBA00022722"/>
    </source>
</evidence>
<dbReference type="RefSeq" id="WP_090619438.1">
    <property type="nucleotide sequence ID" value="NZ_FOFD01000004.1"/>
</dbReference>
<gene>
    <name evidence="6" type="primary">fau-1</name>
    <name evidence="8" type="ORF">SAMN04489841_3399</name>
</gene>
<dbReference type="OrthoDB" id="84798at2157"/>
<evidence type="ECO:0000256" key="5">
    <source>
        <dbReference type="ARBA" id="ARBA00022884"/>
    </source>
</evidence>
<dbReference type="GO" id="GO:0016891">
    <property type="term" value="F:RNA endonuclease activity producing 5'-phosphomonoesters, hydrolytic mechanism"/>
    <property type="evidence" value="ECO:0007669"/>
    <property type="project" value="UniProtKB-UniRule"/>
</dbReference>
<dbReference type="InterPro" id="IPR016730">
    <property type="entry name" value="RNA-bd_FAU-1"/>
</dbReference>
<reference evidence="9" key="1">
    <citation type="submission" date="2016-10" db="EMBL/GenBank/DDBJ databases">
        <authorList>
            <person name="Varghese N."/>
            <person name="Submissions S."/>
        </authorList>
    </citation>
    <scope>NUCLEOTIDE SEQUENCE [LARGE SCALE GENOMIC DNA]</scope>
    <source>
        <strain evidence="9">DSM 25055</strain>
    </source>
</reference>
<dbReference type="Pfam" id="PF04167">
    <property type="entry name" value="DUF402"/>
    <property type="match status" value="1"/>
</dbReference>
<feature type="domain" description="S1 motif" evidence="7">
    <location>
        <begin position="91"/>
        <end position="137"/>
    </location>
</feature>
<dbReference type="PIRSF" id="PIRSF018644">
    <property type="entry name" value="RNA-binding_FAU-1"/>
    <property type="match status" value="1"/>
</dbReference>
<keyword evidence="9" id="KW-1185">Reference proteome</keyword>
<comment type="similarity">
    <text evidence="6">Belongs to the FAU-1 family.</text>
</comment>
<dbReference type="Proteomes" id="UP000199114">
    <property type="component" value="Unassembled WGS sequence"/>
</dbReference>
<evidence type="ECO:0000313" key="8">
    <source>
        <dbReference type="EMBL" id="SER24232.1"/>
    </source>
</evidence>
<dbReference type="InterPro" id="IPR050212">
    <property type="entry name" value="Ntdp-like"/>
</dbReference>
<protein>
    <recommendedName>
        <fullName evidence="6">Probable ribonuclease FAU-1</fullName>
        <ecNumber evidence="6">3.1.26.-</ecNumber>
    </recommendedName>
    <alternativeName>
        <fullName evidence="6">RNA-binding protein FAU-1</fullName>
    </alternativeName>
</protein>
<dbReference type="InterPro" id="IPR007295">
    <property type="entry name" value="DUF402"/>
</dbReference>
<name>A0A1H9MKK7_9EURY</name>
<keyword evidence="3 6" id="KW-0255">Endonuclease</keyword>
<dbReference type="InterPro" id="IPR003029">
    <property type="entry name" value="S1_domain"/>
</dbReference>
<keyword evidence="4 6" id="KW-0378">Hydrolase</keyword>
<dbReference type="PANTHER" id="PTHR39159:SF1">
    <property type="entry name" value="UPF0374 PROTEIN YGAC"/>
    <property type="match status" value="1"/>
</dbReference>
<evidence type="ECO:0000256" key="4">
    <source>
        <dbReference type="ARBA" id="ARBA00022801"/>
    </source>
</evidence>
<dbReference type="EC" id="3.1.26.-" evidence="6"/>